<dbReference type="CDD" id="cd20543">
    <property type="entry name" value="CYCLIN_AtCycD-like_rpt1"/>
    <property type="match status" value="1"/>
</dbReference>
<dbReference type="Pfam" id="PF02984">
    <property type="entry name" value="Cyclin_C"/>
    <property type="match status" value="1"/>
</dbReference>
<dbReference type="GO" id="GO:0051301">
    <property type="term" value="P:cell division"/>
    <property type="evidence" value="ECO:0007669"/>
    <property type="project" value="UniProtKB-KW"/>
</dbReference>
<dbReference type="STRING" id="1590841.A0A2R6QY06"/>
<evidence type="ECO:0000256" key="1">
    <source>
        <dbReference type="ARBA" id="ARBA00009065"/>
    </source>
</evidence>
<accession>A0A2R6QY06</accession>
<dbReference type="InParanoid" id="A0A2R6QY06"/>
<feature type="domain" description="Cyclin-like" evidence="6">
    <location>
        <begin position="89"/>
        <end position="177"/>
    </location>
</feature>
<evidence type="ECO:0000313" key="9">
    <source>
        <dbReference type="Proteomes" id="UP000241394"/>
    </source>
</evidence>
<evidence type="ECO:0000259" key="7">
    <source>
        <dbReference type="SMART" id="SM01332"/>
    </source>
</evidence>
<dbReference type="OrthoDB" id="5590282at2759"/>
<evidence type="ECO:0000256" key="5">
    <source>
        <dbReference type="RuleBase" id="RU000383"/>
    </source>
</evidence>
<keyword evidence="4" id="KW-0131">Cell cycle</keyword>
<dbReference type="OMA" id="NAHYSFT"/>
<dbReference type="InterPro" id="IPR048258">
    <property type="entry name" value="Cyclins_cyclin-box"/>
</dbReference>
<proteinExistence type="inferred from homology"/>
<evidence type="ECO:0000256" key="3">
    <source>
        <dbReference type="ARBA" id="ARBA00023127"/>
    </source>
</evidence>
<dbReference type="Pfam" id="PF00134">
    <property type="entry name" value="Cyclin_N"/>
    <property type="match status" value="1"/>
</dbReference>
<dbReference type="AlphaFoldDB" id="A0A2R6QY06"/>
<reference evidence="8 9" key="1">
    <citation type="submission" date="2017-07" db="EMBL/GenBank/DDBJ databases">
        <title>An improved, manually edited Actinidia chinensis var. chinensis (kiwifruit) genome highlights the challenges associated with draft genomes and gene prediction in plants.</title>
        <authorList>
            <person name="Pilkington S."/>
            <person name="Crowhurst R."/>
            <person name="Hilario E."/>
            <person name="Nardozza S."/>
            <person name="Fraser L."/>
            <person name="Peng Y."/>
            <person name="Gunaseelan K."/>
            <person name="Simpson R."/>
            <person name="Tahir J."/>
            <person name="Deroles S."/>
            <person name="Templeton K."/>
            <person name="Luo Z."/>
            <person name="Davy M."/>
            <person name="Cheng C."/>
            <person name="Mcneilage M."/>
            <person name="Scaglione D."/>
            <person name="Liu Y."/>
            <person name="Zhang Q."/>
            <person name="Datson P."/>
            <person name="De Silva N."/>
            <person name="Gardiner S."/>
            <person name="Bassett H."/>
            <person name="Chagne D."/>
            <person name="Mccallum J."/>
            <person name="Dzierzon H."/>
            <person name="Deng C."/>
            <person name="Wang Y.-Y."/>
            <person name="Barron N."/>
            <person name="Manako K."/>
            <person name="Bowen J."/>
            <person name="Foster T."/>
            <person name="Erridge Z."/>
            <person name="Tiffin H."/>
            <person name="Waite C."/>
            <person name="Davies K."/>
            <person name="Grierson E."/>
            <person name="Laing W."/>
            <person name="Kirk R."/>
            <person name="Chen X."/>
            <person name="Wood M."/>
            <person name="Montefiori M."/>
            <person name="Brummell D."/>
            <person name="Schwinn K."/>
            <person name="Catanach A."/>
            <person name="Fullerton C."/>
            <person name="Li D."/>
            <person name="Meiyalaghan S."/>
            <person name="Nieuwenhuizen N."/>
            <person name="Read N."/>
            <person name="Prakash R."/>
            <person name="Hunter D."/>
            <person name="Zhang H."/>
            <person name="Mckenzie M."/>
            <person name="Knabel M."/>
            <person name="Harris A."/>
            <person name="Allan A."/>
            <person name="Chen A."/>
            <person name="Janssen B."/>
            <person name="Plunkett B."/>
            <person name="Dwamena C."/>
            <person name="Voogd C."/>
            <person name="Leif D."/>
            <person name="Lafferty D."/>
            <person name="Souleyre E."/>
            <person name="Varkonyi-Gasic E."/>
            <person name="Gambi F."/>
            <person name="Hanley J."/>
            <person name="Yao J.-L."/>
            <person name="Cheung J."/>
            <person name="David K."/>
            <person name="Warren B."/>
            <person name="Marsh K."/>
            <person name="Snowden K."/>
            <person name="Lin-Wang K."/>
            <person name="Brian L."/>
            <person name="Martinez-Sanchez M."/>
            <person name="Wang M."/>
            <person name="Ileperuma N."/>
            <person name="Macnee N."/>
            <person name="Campin R."/>
            <person name="Mcatee P."/>
            <person name="Drummond R."/>
            <person name="Espley R."/>
            <person name="Ireland H."/>
            <person name="Wu R."/>
            <person name="Atkinson R."/>
            <person name="Karunairetnam S."/>
            <person name="Bulley S."/>
            <person name="Chunkath S."/>
            <person name="Hanley Z."/>
            <person name="Storey R."/>
            <person name="Thrimawithana A."/>
            <person name="Thomson S."/>
            <person name="David C."/>
            <person name="Testolin R."/>
        </authorList>
    </citation>
    <scope>NUCLEOTIDE SEQUENCE [LARGE SCALE GENOMIC DNA]</scope>
    <source>
        <strain evidence="9">cv. Red5</strain>
        <tissue evidence="8">Young leaf</tissue>
    </source>
</reference>
<sequence length="350" mass="40075">MAQSQSLLDALYCEEEHWEEVREDYFGEEERESYYIDDITPNPLPLLEQDLFWEEEELASLLSKEQPNPSYNYFETNPSLDFARREAIEWVLKVNAYFSFSVHTAVLAVNYFDRFVFSFQFQREKPWMSQLAAVACLSLAAKVEETQVPLLLDLQVEETKYVFEAKTIQRMEILVLSTLQWKMNPATPLSFLDHITRRLGFKNNLCWEFLRRCESLILCLVSDSRFMCYLPSVLASATMLHTINSIEPCFALDCQNQLLGTLGIDKGKVEDCYKLILESESTLSHRSNKRKFGLGSMPGSPNGVMDVCFSSDSSNDSWAVAASVSSSPEPKKKKICAQDFEAEDVLSSPR</sequence>
<dbReference type="FunFam" id="1.10.472.10:FF:000070">
    <property type="entry name" value="CYCLIN D32"/>
    <property type="match status" value="1"/>
</dbReference>
<protein>
    <submittedName>
        <fullName evidence="8">Cyclin-D3-1 like</fullName>
    </submittedName>
</protein>
<feature type="domain" description="Cyclin C-terminal" evidence="7">
    <location>
        <begin position="186"/>
        <end position="313"/>
    </location>
</feature>
<dbReference type="Gene3D" id="1.10.472.10">
    <property type="entry name" value="Cyclin-like"/>
    <property type="match status" value="2"/>
</dbReference>
<dbReference type="CDD" id="cd20544">
    <property type="entry name" value="CYCLIN_AtCycD-like_rpt2"/>
    <property type="match status" value="1"/>
</dbReference>
<evidence type="ECO:0000313" key="8">
    <source>
        <dbReference type="EMBL" id="PSS17276.1"/>
    </source>
</evidence>
<name>A0A2R6QY06_ACTCC</name>
<comment type="similarity">
    <text evidence="1">Belongs to the cyclin family. Cyclin D subfamily.</text>
</comment>
<dbReference type="InterPro" id="IPR013763">
    <property type="entry name" value="Cyclin-like_dom"/>
</dbReference>
<organism evidence="8 9">
    <name type="scientific">Actinidia chinensis var. chinensis</name>
    <name type="common">Chinese soft-hair kiwi</name>
    <dbReference type="NCBI Taxonomy" id="1590841"/>
    <lineage>
        <taxon>Eukaryota</taxon>
        <taxon>Viridiplantae</taxon>
        <taxon>Streptophyta</taxon>
        <taxon>Embryophyta</taxon>
        <taxon>Tracheophyta</taxon>
        <taxon>Spermatophyta</taxon>
        <taxon>Magnoliopsida</taxon>
        <taxon>eudicotyledons</taxon>
        <taxon>Gunneridae</taxon>
        <taxon>Pentapetalae</taxon>
        <taxon>asterids</taxon>
        <taxon>Ericales</taxon>
        <taxon>Actinidiaceae</taxon>
        <taxon>Actinidia</taxon>
    </lineage>
</organism>
<dbReference type="InterPro" id="IPR006671">
    <property type="entry name" value="Cyclin_N"/>
</dbReference>
<keyword evidence="3 5" id="KW-0195">Cyclin</keyword>
<comment type="caution">
    <text evidence="8">The sequence shown here is derived from an EMBL/GenBank/DDBJ whole genome shotgun (WGS) entry which is preliminary data.</text>
</comment>
<keyword evidence="9" id="KW-1185">Reference proteome</keyword>
<dbReference type="FunFam" id="1.10.472.10:FF:000074">
    <property type="entry name" value="D3-type cyclin"/>
    <property type="match status" value="1"/>
</dbReference>
<dbReference type="PROSITE" id="PS00292">
    <property type="entry name" value="CYCLINS"/>
    <property type="match status" value="1"/>
</dbReference>
<evidence type="ECO:0000256" key="4">
    <source>
        <dbReference type="ARBA" id="ARBA00023306"/>
    </source>
</evidence>
<keyword evidence="2" id="KW-0132">Cell division</keyword>
<dbReference type="GO" id="GO:0010444">
    <property type="term" value="P:guard mother cell differentiation"/>
    <property type="evidence" value="ECO:0007669"/>
    <property type="project" value="UniProtKB-ARBA"/>
</dbReference>
<gene>
    <name evidence="8" type="ORF">CEY00_Acc12063</name>
</gene>
<evidence type="ECO:0000256" key="2">
    <source>
        <dbReference type="ARBA" id="ARBA00022618"/>
    </source>
</evidence>
<evidence type="ECO:0000259" key="6">
    <source>
        <dbReference type="SMART" id="SM00385"/>
    </source>
</evidence>
<dbReference type="Proteomes" id="UP000241394">
    <property type="component" value="Chromosome LG11"/>
</dbReference>
<dbReference type="PANTHER" id="PTHR10177">
    <property type="entry name" value="CYCLINS"/>
    <property type="match status" value="1"/>
</dbReference>
<dbReference type="InterPro" id="IPR004367">
    <property type="entry name" value="Cyclin_C-dom"/>
</dbReference>
<reference evidence="9" key="2">
    <citation type="journal article" date="2018" name="BMC Genomics">
        <title>A manually annotated Actinidia chinensis var. chinensis (kiwifruit) genome highlights the challenges associated with draft genomes and gene prediction in plants.</title>
        <authorList>
            <person name="Pilkington S.M."/>
            <person name="Crowhurst R."/>
            <person name="Hilario E."/>
            <person name="Nardozza S."/>
            <person name="Fraser L."/>
            <person name="Peng Y."/>
            <person name="Gunaseelan K."/>
            <person name="Simpson R."/>
            <person name="Tahir J."/>
            <person name="Deroles S.C."/>
            <person name="Templeton K."/>
            <person name="Luo Z."/>
            <person name="Davy M."/>
            <person name="Cheng C."/>
            <person name="McNeilage M."/>
            <person name="Scaglione D."/>
            <person name="Liu Y."/>
            <person name="Zhang Q."/>
            <person name="Datson P."/>
            <person name="De Silva N."/>
            <person name="Gardiner S.E."/>
            <person name="Bassett H."/>
            <person name="Chagne D."/>
            <person name="McCallum J."/>
            <person name="Dzierzon H."/>
            <person name="Deng C."/>
            <person name="Wang Y.Y."/>
            <person name="Barron L."/>
            <person name="Manako K."/>
            <person name="Bowen J."/>
            <person name="Foster T.M."/>
            <person name="Erridge Z.A."/>
            <person name="Tiffin H."/>
            <person name="Waite C.N."/>
            <person name="Davies K.M."/>
            <person name="Grierson E.P."/>
            <person name="Laing W.A."/>
            <person name="Kirk R."/>
            <person name="Chen X."/>
            <person name="Wood M."/>
            <person name="Montefiori M."/>
            <person name="Brummell D.A."/>
            <person name="Schwinn K.E."/>
            <person name="Catanach A."/>
            <person name="Fullerton C."/>
            <person name="Li D."/>
            <person name="Meiyalaghan S."/>
            <person name="Nieuwenhuizen N."/>
            <person name="Read N."/>
            <person name="Prakash R."/>
            <person name="Hunter D."/>
            <person name="Zhang H."/>
            <person name="McKenzie M."/>
            <person name="Knabel M."/>
            <person name="Harris A."/>
            <person name="Allan A.C."/>
            <person name="Gleave A."/>
            <person name="Chen A."/>
            <person name="Janssen B.J."/>
            <person name="Plunkett B."/>
            <person name="Ampomah-Dwamena C."/>
            <person name="Voogd C."/>
            <person name="Leif D."/>
            <person name="Lafferty D."/>
            <person name="Souleyre E.J.F."/>
            <person name="Varkonyi-Gasic E."/>
            <person name="Gambi F."/>
            <person name="Hanley J."/>
            <person name="Yao J.L."/>
            <person name="Cheung J."/>
            <person name="David K.M."/>
            <person name="Warren B."/>
            <person name="Marsh K."/>
            <person name="Snowden K.C."/>
            <person name="Lin-Wang K."/>
            <person name="Brian L."/>
            <person name="Martinez-Sanchez M."/>
            <person name="Wang M."/>
            <person name="Ileperuma N."/>
            <person name="Macnee N."/>
            <person name="Campin R."/>
            <person name="McAtee P."/>
            <person name="Drummond R.S.M."/>
            <person name="Espley R.V."/>
            <person name="Ireland H.S."/>
            <person name="Wu R."/>
            <person name="Atkinson R.G."/>
            <person name="Karunairetnam S."/>
            <person name="Bulley S."/>
            <person name="Chunkath S."/>
            <person name="Hanley Z."/>
            <person name="Storey R."/>
            <person name="Thrimawithana A.H."/>
            <person name="Thomson S."/>
            <person name="David C."/>
            <person name="Testolin R."/>
            <person name="Huang H."/>
            <person name="Hellens R.P."/>
            <person name="Schaffer R.J."/>
        </authorList>
    </citation>
    <scope>NUCLEOTIDE SEQUENCE [LARGE SCALE GENOMIC DNA]</scope>
    <source>
        <strain evidence="9">cv. Red5</strain>
    </source>
</reference>
<dbReference type="SMART" id="SM01332">
    <property type="entry name" value="Cyclin_C"/>
    <property type="match status" value="1"/>
</dbReference>
<dbReference type="InterPro" id="IPR036915">
    <property type="entry name" value="Cyclin-like_sf"/>
</dbReference>
<dbReference type="Gramene" id="PSS17276">
    <property type="protein sequence ID" value="PSS17276"/>
    <property type="gene ID" value="CEY00_Acc12063"/>
</dbReference>
<dbReference type="GO" id="GO:0048316">
    <property type="term" value="P:seed development"/>
    <property type="evidence" value="ECO:0007669"/>
    <property type="project" value="UniProtKB-ARBA"/>
</dbReference>
<dbReference type="InterPro" id="IPR039361">
    <property type="entry name" value="Cyclin"/>
</dbReference>
<dbReference type="SUPFAM" id="SSF47954">
    <property type="entry name" value="Cyclin-like"/>
    <property type="match status" value="2"/>
</dbReference>
<dbReference type="FunCoup" id="A0A2R6QY06">
    <property type="interactions" value="1551"/>
</dbReference>
<dbReference type="SMART" id="SM00385">
    <property type="entry name" value="CYCLIN"/>
    <property type="match status" value="1"/>
</dbReference>
<dbReference type="EMBL" id="NKQK01000011">
    <property type="protein sequence ID" value="PSS17276.1"/>
    <property type="molecule type" value="Genomic_DNA"/>
</dbReference>